<dbReference type="PANTHER" id="PTHR43031:SF1">
    <property type="entry name" value="PYRIDINE NUCLEOTIDE-DISULPHIDE OXIDOREDUCTASE"/>
    <property type="match status" value="1"/>
</dbReference>
<evidence type="ECO:0000259" key="1">
    <source>
        <dbReference type="PROSITE" id="PS50206"/>
    </source>
</evidence>
<proteinExistence type="predicted"/>
<dbReference type="InterPro" id="IPR050229">
    <property type="entry name" value="GlpE_sulfurtransferase"/>
</dbReference>
<dbReference type="InterPro" id="IPR001307">
    <property type="entry name" value="Thiosulphate_STrfase_CS"/>
</dbReference>
<dbReference type="STRING" id="1247936.BN2475_570050"/>
<dbReference type="CDD" id="cd01521">
    <property type="entry name" value="RHOD_PspE2"/>
    <property type="match status" value="1"/>
</dbReference>
<organism evidence="2 3">
    <name type="scientific">Paraburkholderia ribeironis</name>
    <dbReference type="NCBI Taxonomy" id="1247936"/>
    <lineage>
        <taxon>Bacteria</taxon>
        <taxon>Pseudomonadati</taxon>
        <taxon>Pseudomonadota</taxon>
        <taxon>Betaproteobacteria</taxon>
        <taxon>Burkholderiales</taxon>
        <taxon>Burkholderiaceae</taxon>
        <taxon>Paraburkholderia</taxon>
    </lineage>
</organism>
<dbReference type="SUPFAM" id="SSF52821">
    <property type="entry name" value="Rhodanese/Cell cycle control phosphatase"/>
    <property type="match status" value="1"/>
</dbReference>
<protein>
    <submittedName>
        <fullName evidence="2">Sulfurtransferase (Modular protein)</fullName>
    </submittedName>
</protein>
<evidence type="ECO:0000313" key="3">
    <source>
        <dbReference type="Proteomes" id="UP000187012"/>
    </source>
</evidence>
<dbReference type="PROSITE" id="PS50206">
    <property type="entry name" value="RHODANESE_3"/>
    <property type="match status" value="1"/>
</dbReference>
<keyword evidence="3" id="KW-1185">Reference proteome</keyword>
<dbReference type="InterPro" id="IPR036873">
    <property type="entry name" value="Rhodanese-like_dom_sf"/>
</dbReference>
<dbReference type="Gene3D" id="3.40.250.10">
    <property type="entry name" value="Rhodanese-like domain"/>
    <property type="match status" value="1"/>
</dbReference>
<evidence type="ECO:0000313" key="2">
    <source>
        <dbReference type="EMBL" id="SIT45543.1"/>
    </source>
</evidence>
<dbReference type="Proteomes" id="UP000187012">
    <property type="component" value="Unassembled WGS sequence"/>
</dbReference>
<sequence>MSYYDDQKNLCIVMRVPFNCAAPHIPFTPALRSNMPTPNAVTAVPAADSAAALAHFQASLQFETDCADVSAALASGTPGFVLLDVRSPALFAQGHVPGALNLPHGKIVASKLADYPPDTLFVTYCAGPHCNGAARGALRLAQLGRPVKLMAGGVTGWLDEGFALTPPAAVQETLRSAD</sequence>
<name>A0A1N7SDU5_9BURK</name>
<dbReference type="SMART" id="SM00450">
    <property type="entry name" value="RHOD"/>
    <property type="match status" value="1"/>
</dbReference>
<accession>A0A1N7SDU5</accession>
<dbReference type="InterPro" id="IPR001763">
    <property type="entry name" value="Rhodanese-like_dom"/>
</dbReference>
<dbReference type="PROSITE" id="PS00380">
    <property type="entry name" value="RHODANESE_1"/>
    <property type="match status" value="1"/>
</dbReference>
<dbReference type="Pfam" id="PF00581">
    <property type="entry name" value="Rhodanese"/>
    <property type="match status" value="1"/>
</dbReference>
<reference evidence="2 3" key="1">
    <citation type="submission" date="2016-12" db="EMBL/GenBank/DDBJ databases">
        <authorList>
            <person name="Song W.-J."/>
            <person name="Kurnit D.M."/>
        </authorList>
    </citation>
    <scope>NUCLEOTIDE SEQUENCE [LARGE SCALE GENOMIC DNA]</scope>
    <source>
        <strain evidence="2 3">STM7296</strain>
    </source>
</reference>
<feature type="domain" description="Rhodanese" evidence="1">
    <location>
        <begin position="76"/>
        <end position="166"/>
    </location>
</feature>
<dbReference type="AlphaFoldDB" id="A0A1N7SDU5"/>
<dbReference type="GO" id="GO:0004792">
    <property type="term" value="F:thiosulfate-cyanide sulfurtransferase activity"/>
    <property type="evidence" value="ECO:0007669"/>
    <property type="project" value="InterPro"/>
</dbReference>
<dbReference type="EMBL" id="CYGX02000057">
    <property type="protein sequence ID" value="SIT45543.1"/>
    <property type="molecule type" value="Genomic_DNA"/>
</dbReference>
<gene>
    <name evidence="2" type="ORF">BN2475_570050</name>
</gene>
<dbReference type="PANTHER" id="PTHR43031">
    <property type="entry name" value="FAD-DEPENDENT OXIDOREDUCTASE"/>
    <property type="match status" value="1"/>
</dbReference>
<keyword evidence="2" id="KW-0808">Transferase</keyword>